<dbReference type="EMBL" id="VXIS01000090">
    <property type="protein sequence ID" value="KAA8906288.1"/>
    <property type="molecule type" value="Genomic_DNA"/>
</dbReference>
<evidence type="ECO:0000256" key="3">
    <source>
        <dbReference type="ARBA" id="ARBA00011853"/>
    </source>
</evidence>
<keyword evidence="10" id="KW-1185">Reference proteome</keyword>
<dbReference type="AlphaFoldDB" id="A0A5J5EXB2"/>
<evidence type="ECO:0000256" key="5">
    <source>
        <dbReference type="ARBA" id="ARBA00034552"/>
    </source>
</evidence>
<dbReference type="FunFam" id="3.30.830.10:FF:000031">
    <property type="entry name" value="Putative zinc metalloprotease"/>
    <property type="match status" value="1"/>
</dbReference>
<comment type="caution">
    <text evidence="9">The sequence shown here is derived from an EMBL/GenBank/DDBJ whole genome shotgun (WGS) entry which is preliminary data.</text>
</comment>
<feature type="region of interest" description="Disordered" evidence="7">
    <location>
        <begin position="1016"/>
        <end position="1049"/>
    </location>
</feature>
<proteinExistence type="inferred from homology"/>
<reference evidence="9 10" key="1">
    <citation type="submission" date="2019-09" db="EMBL/GenBank/DDBJ databases">
        <title>Draft genome of the ectomycorrhizal ascomycete Sphaerosporella brunnea.</title>
        <authorList>
            <consortium name="DOE Joint Genome Institute"/>
            <person name="Benucci G.M."/>
            <person name="Marozzi G."/>
            <person name="Antonielli L."/>
            <person name="Sanchez S."/>
            <person name="Marco P."/>
            <person name="Wang X."/>
            <person name="Falini L.B."/>
            <person name="Barry K."/>
            <person name="Haridas S."/>
            <person name="Lipzen A."/>
            <person name="Labutti K."/>
            <person name="Grigoriev I.V."/>
            <person name="Murat C."/>
            <person name="Martin F."/>
            <person name="Albertini E."/>
            <person name="Donnini D."/>
            <person name="Bonito G."/>
        </authorList>
    </citation>
    <scope>NUCLEOTIDE SEQUENCE [LARGE SCALE GENOMIC DNA]</scope>
    <source>
        <strain evidence="9 10">Sb_GMNB300</strain>
    </source>
</reference>
<feature type="compositionally biased region" description="Acidic residues" evidence="7">
    <location>
        <begin position="1022"/>
        <end position="1049"/>
    </location>
</feature>
<dbReference type="InterPro" id="IPR013578">
    <property type="entry name" value="Peptidase_M16C_assoc"/>
</dbReference>
<dbReference type="PANTHER" id="PTHR43016">
    <property type="entry name" value="PRESEQUENCE PROTEASE"/>
    <property type="match status" value="1"/>
</dbReference>
<dbReference type="FunCoup" id="A0A5J5EXB2">
    <property type="interactions" value="168"/>
</dbReference>
<dbReference type="Pfam" id="PF05193">
    <property type="entry name" value="Peptidase_M16_C"/>
    <property type="match status" value="1"/>
</dbReference>
<dbReference type="SMART" id="SM01264">
    <property type="entry name" value="M16C_associated"/>
    <property type="match status" value="1"/>
</dbReference>
<evidence type="ECO:0000256" key="1">
    <source>
        <dbReference type="ARBA" id="ARBA00004569"/>
    </source>
</evidence>
<dbReference type="SUPFAM" id="SSF63411">
    <property type="entry name" value="LuxS/MPP-like metallohydrolase"/>
    <property type="match status" value="4"/>
</dbReference>
<dbReference type="FunFam" id="3.30.830.10:FF:000036">
    <property type="entry name" value="Putative zinc metalloprotease"/>
    <property type="match status" value="1"/>
</dbReference>
<dbReference type="InParanoid" id="A0A5J5EXB2"/>
<gene>
    <name evidence="9" type="ORF">FN846DRAFT_907076</name>
</gene>
<dbReference type="FunFam" id="3.30.830.10:FF:000015">
    <property type="entry name" value="Putative zinc metalloprotease"/>
    <property type="match status" value="1"/>
</dbReference>
<accession>A0A5J5EXB2</accession>
<comment type="similarity">
    <text evidence="2">Belongs to the peptidase M16 family. PreP subfamily.</text>
</comment>
<comment type="subunit">
    <text evidence="3">Monomer and homodimer; homodimerization is induced by binding of the substrate.</text>
</comment>
<dbReference type="Gene3D" id="3.30.830.10">
    <property type="entry name" value="Metalloenzyme, LuxS/M16 peptidase-like"/>
    <property type="match status" value="4"/>
</dbReference>
<evidence type="ECO:0000256" key="4">
    <source>
        <dbReference type="ARBA" id="ARBA00020167"/>
    </source>
</evidence>
<evidence type="ECO:0000259" key="8">
    <source>
        <dbReference type="SMART" id="SM01264"/>
    </source>
</evidence>
<evidence type="ECO:0000256" key="7">
    <source>
        <dbReference type="SAM" id="MobiDB-lite"/>
    </source>
</evidence>
<evidence type="ECO:0000256" key="6">
    <source>
        <dbReference type="ARBA" id="ARBA00045897"/>
    </source>
</evidence>
<name>A0A5J5EXB2_9PEZI</name>
<comment type="function">
    <text evidence="6">Degrades mitochondrial transit peptides after their cleavage in the intermembrane space or in the matrix, and presequence peptides; clearance of these peptides is required to keep the presequence processing machinery running. Preferentially cleaves the N-terminal side of paired basic amino acid residues. Also degrades other unstructured peptides. May function as an ATP-dependent peptidase as opposed to a metalloendopeptidase.</text>
</comment>
<dbReference type="InterPro" id="IPR007863">
    <property type="entry name" value="Peptidase_M16_C"/>
</dbReference>
<dbReference type="Proteomes" id="UP000326924">
    <property type="component" value="Unassembled WGS sequence"/>
</dbReference>
<evidence type="ECO:0000256" key="2">
    <source>
        <dbReference type="ARBA" id="ARBA00007575"/>
    </source>
</evidence>
<organism evidence="9 10">
    <name type="scientific">Sphaerosporella brunnea</name>
    <dbReference type="NCBI Taxonomy" id="1250544"/>
    <lineage>
        <taxon>Eukaryota</taxon>
        <taxon>Fungi</taxon>
        <taxon>Dikarya</taxon>
        <taxon>Ascomycota</taxon>
        <taxon>Pezizomycotina</taxon>
        <taxon>Pezizomycetes</taxon>
        <taxon>Pezizales</taxon>
        <taxon>Pyronemataceae</taxon>
        <taxon>Sphaerosporella</taxon>
    </lineage>
</organism>
<dbReference type="GO" id="GO:0046872">
    <property type="term" value="F:metal ion binding"/>
    <property type="evidence" value="ECO:0007669"/>
    <property type="project" value="InterPro"/>
</dbReference>
<dbReference type="GO" id="GO:0005758">
    <property type="term" value="C:mitochondrial intermembrane space"/>
    <property type="evidence" value="ECO:0007669"/>
    <property type="project" value="UniProtKB-SubCell"/>
</dbReference>
<dbReference type="InterPro" id="IPR011249">
    <property type="entry name" value="Metalloenz_LuxS/M16"/>
</dbReference>
<dbReference type="GO" id="GO:0006508">
    <property type="term" value="P:proteolysis"/>
    <property type="evidence" value="ECO:0007669"/>
    <property type="project" value="InterPro"/>
</dbReference>
<protein>
    <recommendedName>
        <fullName evidence="4">Presequence protease, mitochondrial</fullName>
    </recommendedName>
    <alternativeName>
        <fullName evidence="5">Pitrilysin metalloproteinase</fullName>
    </alternativeName>
</protein>
<dbReference type="PANTHER" id="PTHR43016:SF16">
    <property type="entry name" value="METALLOPROTEASE, PUTATIVE (AFU_ORTHOLOGUE AFUA_4G07610)-RELATED"/>
    <property type="match status" value="1"/>
</dbReference>
<evidence type="ECO:0000313" key="10">
    <source>
        <dbReference type="Proteomes" id="UP000326924"/>
    </source>
</evidence>
<feature type="domain" description="Peptidase M16C associated" evidence="8">
    <location>
        <begin position="456"/>
        <end position="699"/>
    </location>
</feature>
<evidence type="ECO:0000313" key="9">
    <source>
        <dbReference type="EMBL" id="KAA8906288.1"/>
    </source>
</evidence>
<dbReference type="OrthoDB" id="4953at2759"/>
<dbReference type="InterPro" id="IPR055130">
    <property type="entry name" value="PreP_C"/>
</dbReference>
<sequence length="1049" mass="118268">MASHPHFRIVTKFRTDYSPSEITKYESLRTGMTAVVVDREGPKVHGFFAFATEIFDDSGAPHTLEHLCFMGSRSYPYKGILDRLATRAYSETNAWTATDHTAYTLDTAGWAGFAQILPVYLEHTLLPTLTDAGCLTEVHHINGEGQDAGVVYSEMQGVQNTQETLMNEKATKMLYPEGIGFRYETGGMMEALRVLTADRIRQFHKEMYQPKNLCVVIIGEVDHDDLLKVLDKFEDGIIKDVPELDFPWRRPWVDSKPVPLLKKSEVAVVEFPEKDESMGEVMVGLLGPNCMDPVAATAVDVMSMYLAGSSVSVLEKTLVDIDDPWCSAVRFYSEDRPNTVLWIQLTAVATEKLAQAEKKLWDVLKETVEKPLNMEYLTDLIHRDRRQTKFYAENTGHSFSTPIITDHLFGNRDGSQLKESLETLGSYDVLEKWSDQEWRDFMREWLVDNHHVSILGRPSAKLLKKMDEDEKKRIADRMKKLGPEGLKELEAKLQAAKAKNEKEIPPEVVGQFKVPDVDTIHFIKTTTVRAGLAAKDSAPDNELQKTIMKENQDIPLYLHFESVPSDFIHLNLFISTDAIPVKLRPLMPVYWELFFDLPLMMDGKRVEYEQVVSLLEKDTVNYGISSGAYVDMPEGVRIRLQIEPEKYADAIKWLKMLLWDSIFDQKRIGTILTKLRSDIPDEKRQGKNMVGSVRKMVELAPESIGRAQDTLVKSKYLKRIEALLKEDPDAVVKQFEEFRQALCQIGNFRFLVIANLEKLQAPVTAWKTFVEGKTFDGKLASIDKRIDRLLPAGQKPGGVANIVSMPTIDNSYSVHTAKGPSAYEDPQLPALMLALAYLGATEGPLWNAARGNGLAYGVYISRNQESGHLAFDVYRSPDAYKAFAAVRDVVSDLANGVTPFDDNALEGAVSSIVVFFADNELNMSGAGTSSFIRQVVHGIPKDFNTELLRRIKKVTVDDIKKVLKELVLACFDPEKSNVVVVSTPLKANEIMDQFRKDGFKVELKTLKDFEDDYGLKYGLKDGEEEEEDEEEEGSEDGEGSDEEYTEDED</sequence>
<comment type="subcellular location">
    <subcellularLocation>
        <location evidence="1">Mitochondrion intermembrane space</location>
    </subcellularLocation>
</comment>
<dbReference type="Pfam" id="PF22516">
    <property type="entry name" value="PreP_C"/>
    <property type="match status" value="1"/>
</dbReference>